<dbReference type="GO" id="GO:0046983">
    <property type="term" value="F:protein dimerization activity"/>
    <property type="evidence" value="ECO:0007669"/>
    <property type="project" value="InterPro"/>
</dbReference>
<dbReference type="Gene3D" id="3.30.565.10">
    <property type="entry name" value="Histidine kinase-like ATPase, C-terminal domain"/>
    <property type="match status" value="1"/>
</dbReference>
<evidence type="ECO:0000313" key="12">
    <source>
        <dbReference type="Proteomes" id="UP000663929"/>
    </source>
</evidence>
<dbReference type="RefSeq" id="WP_237378359.1">
    <property type="nucleotide sequence ID" value="NZ_CP071793.1"/>
</dbReference>
<evidence type="ECO:0000256" key="5">
    <source>
        <dbReference type="ARBA" id="ARBA00022777"/>
    </source>
</evidence>
<keyword evidence="7" id="KW-0902">Two-component regulatory system</keyword>
<keyword evidence="5" id="KW-0418">Kinase</keyword>
<dbReference type="Pfam" id="PF07730">
    <property type="entry name" value="HisKA_3"/>
    <property type="match status" value="1"/>
</dbReference>
<evidence type="ECO:0000313" key="11">
    <source>
        <dbReference type="EMBL" id="QTD48708.1"/>
    </source>
</evidence>
<keyword evidence="12" id="KW-1185">Reference proteome</keyword>
<keyword evidence="3" id="KW-0808">Transferase</keyword>
<dbReference type="FunFam" id="2.60.40.10:FF:000791">
    <property type="entry name" value="Two-component system sensor histidine kinase/response regulator"/>
    <property type="match status" value="1"/>
</dbReference>
<evidence type="ECO:0000256" key="2">
    <source>
        <dbReference type="ARBA" id="ARBA00022475"/>
    </source>
</evidence>
<dbReference type="Gene3D" id="2.60.40.10">
    <property type="entry name" value="Immunoglobulins"/>
    <property type="match status" value="1"/>
</dbReference>
<keyword evidence="6 9" id="KW-1133">Transmembrane helix</keyword>
<dbReference type="GO" id="GO:0005886">
    <property type="term" value="C:plasma membrane"/>
    <property type="evidence" value="ECO:0007669"/>
    <property type="project" value="UniProtKB-SubCell"/>
</dbReference>
<dbReference type="SUPFAM" id="SSF50998">
    <property type="entry name" value="Quinoprotein alcohol dehydrogenase-like"/>
    <property type="match status" value="1"/>
</dbReference>
<keyword evidence="8 9" id="KW-0472">Membrane</keyword>
<feature type="domain" description="Histidine kinase/HSP90-like ATPase" evidence="10">
    <location>
        <begin position="1230"/>
        <end position="1327"/>
    </location>
</feature>
<dbReference type="GO" id="GO:0000155">
    <property type="term" value="F:phosphorelay sensor kinase activity"/>
    <property type="evidence" value="ECO:0007669"/>
    <property type="project" value="InterPro"/>
</dbReference>
<dbReference type="InterPro" id="IPR011110">
    <property type="entry name" value="Reg_prop"/>
</dbReference>
<dbReference type="Proteomes" id="UP000663929">
    <property type="component" value="Chromosome"/>
</dbReference>
<reference evidence="11" key="1">
    <citation type="submission" date="2021-03" db="EMBL/GenBank/DDBJ databases">
        <title>Acanthopleuribacteraceae sp. M133.</title>
        <authorList>
            <person name="Wang G."/>
        </authorList>
    </citation>
    <scope>NUCLEOTIDE SEQUENCE</scope>
    <source>
        <strain evidence="11">M133</strain>
    </source>
</reference>
<keyword evidence="4 9" id="KW-0812">Transmembrane</keyword>
<dbReference type="PANTHER" id="PTHR24421">
    <property type="entry name" value="NITRATE/NITRITE SENSOR PROTEIN NARX-RELATED"/>
    <property type="match status" value="1"/>
</dbReference>
<dbReference type="Pfam" id="PF07495">
    <property type="entry name" value="Y_Y_Y"/>
    <property type="match status" value="1"/>
</dbReference>
<protein>
    <recommendedName>
        <fullName evidence="10">Histidine kinase/HSP90-like ATPase domain-containing protein</fullName>
    </recommendedName>
</protein>
<dbReference type="PANTHER" id="PTHR24421:SF37">
    <property type="entry name" value="SENSOR HISTIDINE KINASE NARS"/>
    <property type="match status" value="1"/>
</dbReference>
<organism evidence="11 12">
    <name type="scientific">Sulfidibacter corallicola</name>
    <dbReference type="NCBI Taxonomy" id="2818388"/>
    <lineage>
        <taxon>Bacteria</taxon>
        <taxon>Pseudomonadati</taxon>
        <taxon>Acidobacteriota</taxon>
        <taxon>Holophagae</taxon>
        <taxon>Acanthopleuribacterales</taxon>
        <taxon>Acanthopleuribacteraceae</taxon>
        <taxon>Sulfidibacter</taxon>
    </lineage>
</organism>
<proteinExistence type="predicted"/>
<evidence type="ECO:0000256" key="1">
    <source>
        <dbReference type="ARBA" id="ARBA00004651"/>
    </source>
</evidence>
<dbReference type="Gene3D" id="2.130.10.10">
    <property type="entry name" value="YVTN repeat-like/Quinoprotein amine dehydrogenase"/>
    <property type="match status" value="2"/>
</dbReference>
<dbReference type="SMART" id="SM00387">
    <property type="entry name" value="HATPase_c"/>
    <property type="match status" value="1"/>
</dbReference>
<evidence type="ECO:0000256" key="6">
    <source>
        <dbReference type="ARBA" id="ARBA00022989"/>
    </source>
</evidence>
<sequence>MKPIDVVPGRFSSLLNSLMRSGNVLAPMPRSRPILSPADHCGKGTASLFRHRKHPGLNRFDGFIRRMNLPGTSSLFTYGLSLLPSLRRERNHASPCRRDLPPRLNRFDGFIRRMNLPGTSSLFTYGLSLLASLRRERTHASPFRRDLPPRLNRFGAFIRRMNLPGTTSLSPSGFFGFGSLRRWCTHASPFRRDLPPRLNRFDGFIRRMNLPGTSSLFMYGLSLLASLRRERTHASPCRRDLPPRLNRFDAFIRRMNLPGTSSLSPAGFFELFPFRWGRWALPLLMTLAIAMAPAWGQTADPSPSDPPEAQWIVSEIGVADGLSQSGVLATVQDRFGFLWFGSQNGLNRYDGYAFRVFGKQDPEVPADIHLSGNVMQALMIDRDDRLWIGTRDGGISIWDGTTNDVAFRLEPGAPDTPSFEAIGDFWQAPDGTVWVATLGAGLLSLDAALQVNGPIWPGAPNEATAAANHVHCLMGGADGTLWLGTEQGLFRYDSTQPNATPEAVPLSDDPEAVLQVADGVIGPDGALWLATIGQGLFRYDPGQGTIRHWRHDPSDETGLAGNRLWCLGFTRSGQLLIGTMNQGLQILDPSSERFYRLQESRQPAVLKTRDRIWSLYEDAAGIIWIGTAGKGLLKAVPNRTPFRHVARMAGAAEKDDLVVTSVLADSDHRFWVGTWGQGLLQFDLETERLTTAFAAGDRAEATPQLITHLYRDTEGILWLGAWRQGLLRFDPQSGDIQSFKWPADPGERPAYSIVRIIPEGSRLWLATYGSGLVAFDRDSAEFTRFRADPDNPEALNHDMLMTLLLDDRRRLWVGTVGGGLNRLDAERAAFRHWTPDPASESPVPGRRITVLAADAAGGLWVGTDGDGLYRYHEAQDRFERWSRHRGLSSDTINGILFDREGALWIGTNRGITRLHPETDESRIYGPSQGLQYEYVAGAFDAGDQGLMMFGGAKGFDYFDPSWLEPNRYEPPVVLTDFRIFNRRVSLESDLHRTEHLTLRHDQNYFSFEFAALEFSFPDQNGYAYKMEGFDRDWIDSGSRRFAGYTNLDGGDYRFRVRATNSDGQWSAHEAQIAITVVPPFWKRTGFIVGCFVLTLLSTGGLIYLWSLRKVRMWETRAEREATMNRGQSEARENERLRIARDLHDGPIQDLHAIQLRLSLTPSGVHRETDTYLRRVIQQLRWLCGELRPPAITQFGLSVAIRSHVEALKQKHPKQAIQLRLMNDGQSLGQETRLALFRICQEALNNAIQHAACETVHVLFEWDSERLRLEVRDDGVGFQQRDYYEWSQSGHYGLMGIAERARAIGGELEIQSTPGSGTRVSVAIAQSDNREAIA</sequence>
<dbReference type="InterPro" id="IPR013783">
    <property type="entry name" value="Ig-like_fold"/>
</dbReference>
<feature type="transmembrane region" description="Helical" evidence="9">
    <location>
        <begin position="1086"/>
        <end position="1106"/>
    </location>
</feature>
<dbReference type="InterPro" id="IPR011712">
    <property type="entry name" value="Sig_transdc_His_kin_sub3_dim/P"/>
</dbReference>
<evidence type="ECO:0000259" key="10">
    <source>
        <dbReference type="SMART" id="SM00387"/>
    </source>
</evidence>
<name>A0A8A4TIT4_SULCO</name>
<dbReference type="SUPFAM" id="SSF55874">
    <property type="entry name" value="ATPase domain of HSP90 chaperone/DNA topoisomerase II/histidine kinase"/>
    <property type="match status" value="1"/>
</dbReference>
<evidence type="ECO:0000256" key="3">
    <source>
        <dbReference type="ARBA" id="ARBA00022679"/>
    </source>
</evidence>
<accession>A0A8A4TIT4</accession>
<dbReference type="CDD" id="cd16917">
    <property type="entry name" value="HATPase_UhpB-NarQ-NarX-like"/>
    <property type="match status" value="1"/>
</dbReference>
<evidence type="ECO:0000256" key="7">
    <source>
        <dbReference type="ARBA" id="ARBA00023012"/>
    </source>
</evidence>
<dbReference type="Pfam" id="PF02518">
    <property type="entry name" value="HATPase_c"/>
    <property type="match status" value="1"/>
</dbReference>
<dbReference type="InterPro" id="IPR003594">
    <property type="entry name" value="HATPase_dom"/>
</dbReference>
<dbReference type="InterPro" id="IPR036890">
    <property type="entry name" value="HATPase_C_sf"/>
</dbReference>
<dbReference type="Pfam" id="PF07494">
    <property type="entry name" value="Reg_prop"/>
    <property type="match status" value="3"/>
</dbReference>
<dbReference type="EMBL" id="CP071793">
    <property type="protein sequence ID" value="QTD48708.1"/>
    <property type="molecule type" value="Genomic_DNA"/>
</dbReference>
<dbReference type="InterPro" id="IPR011047">
    <property type="entry name" value="Quinoprotein_ADH-like_sf"/>
</dbReference>
<dbReference type="InterPro" id="IPR050482">
    <property type="entry name" value="Sensor_HK_TwoCompSys"/>
</dbReference>
<dbReference type="Gene3D" id="1.20.5.1930">
    <property type="match status" value="1"/>
</dbReference>
<keyword evidence="2" id="KW-1003">Cell membrane</keyword>
<gene>
    <name evidence="11" type="ORF">J3U87_24265</name>
</gene>
<dbReference type="KEGG" id="scor:J3U87_24265"/>
<comment type="subcellular location">
    <subcellularLocation>
        <location evidence="1">Cell membrane</location>
        <topology evidence="1">Multi-pass membrane protein</topology>
    </subcellularLocation>
</comment>
<dbReference type="SUPFAM" id="SSF63829">
    <property type="entry name" value="Calcium-dependent phosphotriesterase"/>
    <property type="match status" value="2"/>
</dbReference>
<dbReference type="InterPro" id="IPR011123">
    <property type="entry name" value="Y_Y_Y"/>
</dbReference>
<evidence type="ECO:0000256" key="4">
    <source>
        <dbReference type="ARBA" id="ARBA00022692"/>
    </source>
</evidence>
<evidence type="ECO:0000256" key="8">
    <source>
        <dbReference type="ARBA" id="ARBA00023136"/>
    </source>
</evidence>
<evidence type="ECO:0000256" key="9">
    <source>
        <dbReference type="SAM" id="Phobius"/>
    </source>
</evidence>
<dbReference type="InterPro" id="IPR015943">
    <property type="entry name" value="WD40/YVTN_repeat-like_dom_sf"/>
</dbReference>